<dbReference type="Gene3D" id="3.40.30.10">
    <property type="entry name" value="Glutaredoxin"/>
    <property type="match status" value="1"/>
</dbReference>
<dbReference type="PANTHER" id="PTHR35272">
    <property type="entry name" value="THIOL:DISULFIDE INTERCHANGE PROTEIN DSBC-RELATED"/>
    <property type="match status" value="1"/>
</dbReference>
<dbReference type="InterPro" id="IPR041205">
    <property type="entry name" value="ScsC_N"/>
</dbReference>
<dbReference type="PANTHER" id="PTHR35272:SF3">
    <property type="entry name" value="THIOL:DISULFIDE INTERCHANGE PROTEIN DSBC"/>
    <property type="match status" value="1"/>
</dbReference>
<dbReference type="EMBL" id="JBHRTR010000023">
    <property type="protein sequence ID" value="MFC3227527.1"/>
    <property type="molecule type" value="Genomic_DNA"/>
</dbReference>
<accession>A0ABV7KYU5</accession>
<dbReference type="RefSeq" id="WP_379899749.1">
    <property type="nucleotide sequence ID" value="NZ_JBHRTR010000023.1"/>
</dbReference>
<feature type="chain" id="PRO_5045140919" evidence="1">
    <location>
        <begin position="28"/>
        <end position="258"/>
    </location>
</feature>
<organism evidence="3 4">
    <name type="scientific">Marinibaculum pumilum</name>
    <dbReference type="NCBI Taxonomy" id="1766165"/>
    <lineage>
        <taxon>Bacteria</taxon>
        <taxon>Pseudomonadati</taxon>
        <taxon>Pseudomonadota</taxon>
        <taxon>Alphaproteobacteria</taxon>
        <taxon>Rhodospirillales</taxon>
        <taxon>Rhodospirillaceae</taxon>
        <taxon>Marinibaculum</taxon>
    </lineage>
</organism>
<evidence type="ECO:0000256" key="1">
    <source>
        <dbReference type="SAM" id="SignalP"/>
    </source>
</evidence>
<dbReference type="CDD" id="cd03023">
    <property type="entry name" value="DsbA_Com1_like"/>
    <property type="match status" value="1"/>
</dbReference>
<gene>
    <name evidence="3" type="ORF">ACFOGJ_09815</name>
</gene>
<evidence type="ECO:0000259" key="2">
    <source>
        <dbReference type="PROSITE" id="PS51352"/>
    </source>
</evidence>
<comment type="caution">
    <text evidence="3">The sequence shown here is derived from an EMBL/GenBank/DDBJ whole genome shotgun (WGS) entry which is preliminary data.</text>
</comment>
<evidence type="ECO:0000313" key="3">
    <source>
        <dbReference type="EMBL" id="MFC3227527.1"/>
    </source>
</evidence>
<dbReference type="Pfam" id="PF01323">
    <property type="entry name" value="DSBA"/>
    <property type="match status" value="1"/>
</dbReference>
<dbReference type="Proteomes" id="UP001595528">
    <property type="component" value="Unassembled WGS sequence"/>
</dbReference>
<feature type="domain" description="Thioredoxin" evidence="2">
    <location>
        <begin position="81"/>
        <end position="256"/>
    </location>
</feature>
<protein>
    <submittedName>
        <fullName evidence="3">DsbA family protein</fullName>
    </submittedName>
</protein>
<keyword evidence="4" id="KW-1185">Reference proteome</keyword>
<dbReference type="InterPro" id="IPR001853">
    <property type="entry name" value="DSBA-like_thioredoxin_dom"/>
</dbReference>
<dbReference type="InterPro" id="IPR036249">
    <property type="entry name" value="Thioredoxin-like_sf"/>
</dbReference>
<proteinExistence type="predicted"/>
<keyword evidence="1" id="KW-0732">Signal</keyword>
<sequence length="258" mass="27633">MNVPTRMPRPLAALGLAAGLAMTSAIALSPAPASAEMSAAEKAEMGAFIRGYLLENPEVIVDAMEVLQQREQSAKAEQAKAAIAAHKDRFQAGPTTFAAGPEDASATMVEFFDYRCGYCRRALPTIQEMLAEDDDLRVVFIEFPILSEESVLAARAAMASLKQDRAKYMDFHNALMNSRALNEASVMGIAENLGFDVEQLKRDMGSSDIDNALNINQQIARDIGVNGTPAFIVGDNLVPGAVPKAQLQELVASERSGG</sequence>
<reference evidence="4" key="1">
    <citation type="journal article" date="2019" name="Int. J. Syst. Evol. Microbiol.">
        <title>The Global Catalogue of Microorganisms (GCM) 10K type strain sequencing project: providing services to taxonomists for standard genome sequencing and annotation.</title>
        <authorList>
            <consortium name="The Broad Institute Genomics Platform"/>
            <consortium name="The Broad Institute Genome Sequencing Center for Infectious Disease"/>
            <person name="Wu L."/>
            <person name="Ma J."/>
        </authorList>
    </citation>
    <scope>NUCLEOTIDE SEQUENCE [LARGE SCALE GENOMIC DNA]</scope>
    <source>
        <strain evidence="4">KCTC 42964</strain>
    </source>
</reference>
<dbReference type="InterPro" id="IPR013766">
    <property type="entry name" value="Thioredoxin_domain"/>
</dbReference>
<feature type="signal peptide" evidence="1">
    <location>
        <begin position="1"/>
        <end position="27"/>
    </location>
</feature>
<evidence type="ECO:0000313" key="4">
    <source>
        <dbReference type="Proteomes" id="UP001595528"/>
    </source>
</evidence>
<dbReference type="PROSITE" id="PS51352">
    <property type="entry name" value="THIOREDOXIN_2"/>
    <property type="match status" value="1"/>
</dbReference>
<dbReference type="Pfam" id="PF18312">
    <property type="entry name" value="ScsC_N"/>
    <property type="match status" value="1"/>
</dbReference>
<name>A0ABV7KYU5_9PROT</name>
<dbReference type="InterPro" id="IPR051470">
    <property type="entry name" value="Thiol:disulfide_interchange"/>
</dbReference>
<dbReference type="SUPFAM" id="SSF52833">
    <property type="entry name" value="Thioredoxin-like"/>
    <property type="match status" value="1"/>
</dbReference>